<feature type="region of interest" description="Disordered" evidence="1">
    <location>
        <begin position="34"/>
        <end position="56"/>
    </location>
</feature>
<comment type="caution">
    <text evidence="2">The sequence shown here is derived from an EMBL/GenBank/DDBJ whole genome shotgun (WGS) entry which is preliminary data.</text>
</comment>
<evidence type="ECO:0000313" key="2">
    <source>
        <dbReference type="EMBL" id="GIM90713.1"/>
    </source>
</evidence>
<protein>
    <submittedName>
        <fullName evidence="2">Uncharacterized protein</fullName>
    </submittedName>
</protein>
<proteinExistence type="predicted"/>
<evidence type="ECO:0000256" key="1">
    <source>
        <dbReference type="SAM" id="MobiDB-lite"/>
    </source>
</evidence>
<reference evidence="2 3" key="1">
    <citation type="submission" date="2021-03" db="EMBL/GenBank/DDBJ databases">
        <title>Whole genome shotgun sequence of Actinoplanes toevensis NBRC 105298.</title>
        <authorList>
            <person name="Komaki H."/>
            <person name="Tamura T."/>
        </authorList>
    </citation>
    <scope>NUCLEOTIDE SEQUENCE [LARGE SCALE GENOMIC DNA]</scope>
    <source>
        <strain evidence="2 3">NBRC 105298</strain>
    </source>
</reference>
<organism evidence="2 3">
    <name type="scientific">Paractinoplanes toevensis</name>
    <dbReference type="NCBI Taxonomy" id="571911"/>
    <lineage>
        <taxon>Bacteria</taxon>
        <taxon>Bacillati</taxon>
        <taxon>Actinomycetota</taxon>
        <taxon>Actinomycetes</taxon>
        <taxon>Micromonosporales</taxon>
        <taxon>Micromonosporaceae</taxon>
        <taxon>Paractinoplanes</taxon>
    </lineage>
</organism>
<name>A0A919T7S4_9ACTN</name>
<dbReference type="Proteomes" id="UP000677082">
    <property type="component" value="Unassembled WGS sequence"/>
</dbReference>
<evidence type="ECO:0000313" key="3">
    <source>
        <dbReference type="Proteomes" id="UP000677082"/>
    </source>
</evidence>
<sequence>MTGTVSVPAPVESVLGWLAEAPGEGLALTVAARPVTPAPRGPSRLDKEAGAEPRVAGMRVPATAATTAEWAALWVPMCSEGDSVLGPLNDDVARARYALTAKQLRNVRNAATSGVLRQKAAMLGVELPEEYVDNPMDGRVDGKVGRRDGVGGHI</sequence>
<dbReference type="AlphaFoldDB" id="A0A919T7S4"/>
<gene>
    <name evidence="2" type="ORF">Ato02nite_025060</name>
</gene>
<accession>A0A919T7S4</accession>
<keyword evidence="3" id="KW-1185">Reference proteome</keyword>
<dbReference type="EMBL" id="BOQN01000036">
    <property type="protein sequence ID" value="GIM90713.1"/>
    <property type="molecule type" value="Genomic_DNA"/>
</dbReference>